<organism evidence="1 2">
    <name type="scientific">Sphaerospermopsis torques-reginae ITEP-024</name>
    <dbReference type="NCBI Taxonomy" id="984208"/>
    <lineage>
        <taxon>Bacteria</taxon>
        <taxon>Bacillati</taxon>
        <taxon>Cyanobacteriota</taxon>
        <taxon>Cyanophyceae</taxon>
        <taxon>Nostocales</taxon>
        <taxon>Aphanizomenonaceae</taxon>
        <taxon>Sphaerospermopsis</taxon>
        <taxon>Sphaerospermopsis torques-reginae</taxon>
    </lineage>
</organism>
<proteinExistence type="predicted"/>
<evidence type="ECO:0000313" key="2">
    <source>
        <dbReference type="Proteomes" id="UP000826540"/>
    </source>
</evidence>
<protein>
    <submittedName>
        <fullName evidence="1">PIN domain-containing protein</fullName>
    </submittedName>
</protein>
<dbReference type="RefSeq" id="WP_194054332.1">
    <property type="nucleotide sequence ID" value="NZ_CP080598.1"/>
</dbReference>
<gene>
    <name evidence="1" type="ORF">K2F26_02205</name>
</gene>
<evidence type="ECO:0000313" key="1">
    <source>
        <dbReference type="EMBL" id="QYX32243.1"/>
    </source>
</evidence>
<sequence length="67" mass="7250">MRKVFADSSILIAGSASRTGASRGVLTMAEIGLFQLVISEQVLIECERNISKKLPDALPSFLQLSLK</sequence>
<dbReference type="EMBL" id="CP080598">
    <property type="protein sequence ID" value="QYX32243.1"/>
    <property type="molecule type" value="Genomic_DNA"/>
</dbReference>
<reference evidence="1 2" key="1">
    <citation type="journal article" date="2022" name="J. Am. Chem. Soc.">
        <title>Biosynthesis of Guanitoxin Enables Global Environmental Detection in Freshwater Cyanobacteria.</title>
        <authorList>
            <person name="Lima S.T."/>
            <person name="Fallon T.R."/>
            <person name="Cordoza J.L."/>
            <person name="Chekan J.R."/>
            <person name="Delbaje E."/>
            <person name="Hopiavuori A.R."/>
            <person name="Alvarenga D.O."/>
            <person name="Wood S.M."/>
            <person name="Luhavaya H."/>
            <person name="Baumgartner J.T."/>
            <person name="Dorr F.A."/>
            <person name="Etchegaray A."/>
            <person name="Pinto E."/>
            <person name="McKinnie S.M.K."/>
            <person name="Fiore M.F."/>
            <person name="Moore B.S."/>
        </authorList>
    </citation>
    <scope>NUCLEOTIDE SEQUENCE [LARGE SCALE GENOMIC DNA]</scope>
    <source>
        <strain evidence="1 2">ITEP-024</strain>
    </source>
</reference>
<keyword evidence="2" id="KW-1185">Reference proteome</keyword>
<name>A0ABX8X0M0_9CYAN</name>
<accession>A0ABX8X0M0</accession>
<dbReference type="Proteomes" id="UP000826540">
    <property type="component" value="Chromosome"/>
</dbReference>